<reference evidence="2" key="1">
    <citation type="submission" date="2022-11" db="EMBL/GenBank/DDBJ databases">
        <authorList>
            <person name="Petersen C."/>
        </authorList>
    </citation>
    <scope>NUCLEOTIDE SEQUENCE</scope>
    <source>
        <strain evidence="2">IBT 34128</strain>
    </source>
</reference>
<dbReference type="RefSeq" id="XP_056510766.1">
    <property type="nucleotide sequence ID" value="XM_056657966.1"/>
</dbReference>
<proteinExistence type="predicted"/>
<keyword evidence="3" id="KW-1185">Reference proteome</keyword>
<dbReference type="AlphaFoldDB" id="A0A9W9F2V9"/>
<dbReference type="EMBL" id="JAPMSZ010000009">
    <property type="protein sequence ID" value="KAJ5092571.1"/>
    <property type="molecule type" value="Genomic_DNA"/>
</dbReference>
<dbReference type="GeneID" id="81397135"/>
<organism evidence="2 3">
    <name type="scientific">Penicillium alfredii</name>
    <dbReference type="NCBI Taxonomy" id="1506179"/>
    <lineage>
        <taxon>Eukaryota</taxon>
        <taxon>Fungi</taxon>
        <taxon>Dikarya</taxon>
        <taxon>Ascomycota</taxon>
        <taxon>Pezizomycotina</taxon>
        <taxon>Eurotiomycetes</taxon>
        <taxon>Eurotiomycetidae</taxon>
        <taxon>Eurotiales</taxon>
        <taxon>Aspergillaceae</taxon>
        <taxon>Penicillium</taxon>
    </lineage>
</organism>
<gene>
    <name evidence="2" type="ORF">NUU61_007441</name>
</gene>
<protein>
    <submittedName>
        <fullName evidence="2">Uncharacterized protein</fullName>
    </submittedName>
</protein>
<dbReference type="OrthoDB" id="10348156at2759"/>
<sequence>MCELLCYCFRGRRGCGHVYAYHLQRCHISFSRPDQSFCDAPNGRTRDLPRRVYAADDNKPGPCPACRGDTPPSSEGSEIGFVA</sequence>
<name>A0A9W9F2V9_9EURO</name>
<dbReference type="Proteomes" id="UP001141434">
    <property type="component" value="Unassembled WGS sequence"/>
</dbReference>
<reference evidence="2" key="2">
    <citation type="journal article" date="2023" name="IMA Fungus">
        <title>Comparative genomic study of the Penicillium genus elucidates a diverse pangenome and 15 lateral gene transfer events.</title>
        <authorList>
            <person name="Petersen C."/>
            <person name="Sorensen T."/>
            <person name="Nielsen M.R."/>
            <person name="Sondergaard T.E."/>
            <person name="Sorensen J.L."/>
            <person name="Fitzpatrick D.A."/>
            <person name="Frisvad J.C."/>
            <person name="Nielsen K.L."/>
        </authorList>
    </citation>
    <scope>NUCLEOTIDE SEQUENCE</scope>
    <source>
        <strain evidence="2">IBT 34128</strain>
    </source>
</reference>
<accession>A0A9W9F2V9</accession>
<evidence type="ECO:0000313" key="2">
    <source>
        <dbReference type="EMBL" id="KAJ5092571.1"/>
    </source>
</evidence>
<feature type="region of interest" description="Disordered" evidence="1">
    <location>
        <begin position="61"/>
        <end position="83"/>
    </location>
</feature>
<evidence type="ECO:0000313" key="3">
    <source>
        <dbReference type="Proteomes" id="UP001141434"/>
    </source>
</evidence>
<evidence type="ECO:0000256" key="1">
    <source>
        <dbReference type="SAM" id="MobiDB-lite"/>
    </source>
</evidence>
<comment type="caution">
    <text evidence="2">The sequence shown here is derived from an EMBL/GenBank/DDBJ whole genome shotgun (WGS) entry which is preliminary data.</text>
</comment>